<reference evidence="2 3" key="1">
    <citation type="submission" date="2020-03" db="EMBL/GenBank/DDBJ databases">
        <title>Dissostichus mawsoni Genome sequencing and assembly.</title>
        <authorList>
            <person name="Park H."/>
        </authorList>
    </citation>
    <scope>NUCLEOTIDE SEQUENCE [LARGE SCALE GENOMIC DNA]</scope>
    <source>
        <strain evidence="2">DM0001</strain>
        <tissue evidence="2">Muscle</tissue>
    </source>
</reference>
<sequence>MTLMTASTLMGASRLEYCDTTLEHREVVALFRSVSRSLSSTGRLIPVRTSTPFSTAFWKDSEMVQLGAGLQQSSSNHNHRGGAVSSLDVLGFG</sequence>
<dbReference type="Proteomes" id="UP000518266">
    <property type="component" value="Unassembled WGS sequence"/>
</dbReference>
<organism evidence="2 3">
    <name type="scientific">Dissostichus mawsoni</name>
    <name type="common">Antarctic cod</name>
    <dbReference type="NCBI Taxonomy" id="36200"/>
    <lineage>
        <taxon>Eukaryota</taxon>
        <taxon>Metazoa</taxon>
        <taxon>Chordata</taxon>
        <taxon>Craniata</taxon>
        <taxon>Vertebrata</taxon>
        <taxon>Euteleostomi</taxon>
        <taxon>Actinopterygii</taxon>
        <taxon>Neopterygii</taxon>
        <taxon>Teleostei</taxon>
        <taxon>Neoteleostei</taxon>
        <taxon>Acanthomorphata</taxon>
        <taxon>Eupercaria</taxon>
        <taxon>Perciformes</taxon>
        <taxon>Notothenioidei</taxon>
        <taxon>Nototheniidae</taxon>
        <taxon>Dissostichus</taxon>
    </lineage>
</organism>
<dbReference type="AlphaFoldDB" id="A0A7J5YTD3"/>
<protein>
    <submittedName>
        <fullName evidence="2">Uncharacterized protein</fullName>
    </submittedName>
</protein>
<dbReference type="EMBL" id="JAAKFY010000009">
    <property type="protein sequence ID" value="KAF3852710.1"/>
    <property type="molecule type" value="Genomic_DNA"/>
</dbReference>
<dbReference type="OrthoDB" id="8959839at2759"/>
<feature type="region of interest" description="Disordered" evidence="1">
    <location>
        <begin position="72"/>
        <end position="93"/>
    </location>
</feature>
<keyword evidence="3" id="KW-1185">Reference proteome</keyword>
<comment type="caution">
    <text evidence="2">The sequence shown here is derived from an EMBL/GenBank/DDBJ whole genome shotgun (WGS) entry which is preliminary data.</text>
</comment>
<gene>
    <name evidence="2" type="ORF">F7725_006065</name>
</gene>
<name>A0A7J5YTD3_DISMA</name>
<evidence type="ECO:0000313" key="3">
    <source>
        <dbReference type="Proteomes" id="UP000518266"/>
    </source>
</evidence>
<evidence type="ECO:0000256" key="1">
    <source>
        <dbReference type="SAM" id="MobiDB-lite"/>
    </source>
</evidence>
<proteinExistence type="predicted"/>
<accession>A0A7J5YTD3</accession>
<evidence type="ECO:0000313" key="2">
    <source>
        <dbReference type="EMBL" id="KAF3852710.1"/>
    </source>
</evidence>